<feature type="region of interest" description="Disordered" evidence="1">
    <location>
        <begin position="137"/>
        <end position="217"/>
    </location>
</feature>
<feature type="compositionally biased region" description="Low complexity" evidence="1">
    <location>
        <begin position="189"/>
        <end position="199"/>
    </location>
</feature>
<dbReference type="Proteomes" id="UP001345013">
    <property type="component" value="Unassembled WGS sequence"/>
</dbReference>
<feature type="region of interest" description="Disordered" evidence="1">
    <location>
        <begin position="801"/>
        <end position="953"/>
    </location>
</feature>
<evidence type="ECO:0000313" key="4">
    <source>
        <dbReference type="EMBL" id="KAK5069449.1"/>
    </source>
</evidence>
<organism evidence="4 5">
    <name type="scientific">Lithohypha guttulata</name>
    <dbReference type="NCBI Taxonomy" id="1690604"/>
    <lineage>
        <taxon>Eukaryota</taxon>
        <taxon>Fungi</taxon>
        <taxon>Dikarya</taxon>
        <taxon>Ascomycota</taxon>
        <taxon>Pezizomycotina</taxon>
        <taxon>Eurotiomycetes</taxon>
        <taxon>Chaetothyriomycetidae</taxon>
        <taxon>Chaetothyriales</taxon>
        <taxon>Trichomeriaceae</taxon>
        <taxon>Lithohypha</taxon>
    </lineage>
</organism>
<evidence type="ECO:0000313" key="5">
    <source>
        <dbReference type="Proteomes" id="UP001345013"/>
    </source>
</evidence>
<sequence length="953" mass="106990">MARNAPPHGLPRGAGTKIHAGLWEERKFPTGISDGLQSKWPSHPYRRSDERNYLTKLAQAWAERDGTARPGTNYYLDRLPDGYGVFEMDQPAGPQTYKRLFGHPSGTYYDSIQRFQTHFFWLLDGKNDKCQCVRCGHFKPEPGPPRPRKSPGLPAAERNVLIPRASLRQERPLSRPDLPRGSDEDRSSRSASASGMPATDRSRRTARQATTAYPVDEEGTSNVWKEAIGKTFRSQDSRYGIEDDIREDDSIDWLSERETIPQYLTQIEQQHSFIPRLGELVLWIPNFPEGLHLLRNPKTHQYQLYDTKQKKFTRFPRWRAGVIAAVPSAASKNGTLDFPDVLDVPEKKTSLNTSGFRVETMIDPNNDDDKSLSKQYKYVHLRSIRPLSHWQLVLNGIPQKDLHPSILYALTCMTSVSLVEKWRYNGDWKSGGYISAKGVYLGSEMITIGDTIRLLPETPGANCTDVMVVDSIRLRLAGFEAGHQEQDTPTICSRHAVTLLGPTYTTDIKKAYIENDPNIASQVHVPRETPRENVKHIFRPVGTAEYGSWWKMHPVNRKYEVSYDQVLGRLYEADAIRLWSGQRQYKHKPEDVQVAMKPDLGFDLASIIAGRKYATKADERIPEPPGDEPDGIRWLISDSRAQALTVATINGLETTAYHDIRTSSTLASWRAHIKISNGEKVTPTEMLSTTGTRAPPKPRYYYGDEATARSYDGRRRPGRPPGSKLIDGKLYTAAMLANMTGIPTSANTPQTGDEVEIEVEDIAKKDDYNDADIEIAETQAQTPHKHSSQMAGAALVSTDEEDLVGGDDTENEDEDSDSHSHNHNPLRRPLKSRLAAYGDVDADDPDPDPDDEMSDLHVSQWQKRQFQSTTTTPASAPVSAGPSRAPPSTPPSKTQIMQSVERGHGSTLANVQDYESETETEDEWDSQKLREWQDPRNARGGTEESEGGDYVED</sequence>
<feature type="compositionally biased region" description="Basic and acidic residues" evidence="1">
    <location>
        <begin position="167"/>
        <end position="188"/>
    </location>
</feature>
<feature type="domain" description="Cryptic loci regulator 2 C-terminal" evidence="2">
    <location>
        <begin position="437"/>
        <end position="572"/>
    </location>
</feature>
<protein>
    <recommendedName>
        <fullName evidence="6">Cryptic loci regulator 2 N-terminal domain-containing protein</fullName>
    </recommendedName>
</protein>
<name>A0ABR0JT21_9EURO</name>
<dbReference type="InterPro" id="IPR038986">
    <property type="entry name" value="Clr2"/>
</dbReference>
<dbReference type="InterPro" id="IPR031915">
    <property type="entry name" value="Clr2_N"/>
</dbReference>
<feature type="compositionally biased region" description="Acidic residues" evidence="1">
    <location>
        <begin position="943"/>
        <end position="953"/>
    </location>
</feature>
<feature type="compositionally biased region" description="Polar residues" evidence="1">
    <location>
        <begin position="857"/>
        <end position="867"/>
    </location>
</feature>
<feature type="compositionally biased region" description="Basic residues" evidence="1">
    <location>
        <begin position="821"/>
        <end position="831"/>
    </location>
</feature>
<reference evidence="4 5" key="1">
    <citation type="submission" date="2023-08" db="EMBL/GenBank/DDBJ databases">
        <title>Black Yeasts Isolated from many extreme environments.</title>
        <authorList>
            <person name="Coleine C."/>
            <person name="Stajich J.E."/>
            <person name="Selbmann L."/>
        </authorList>
    </citation>
    <scope>NUCLEOTIDE SEQUENCE [LARGE SCALE GENOMIC DNA]</scope>
    <source>
        <strain evidence="4 5">CCFEE 5885</strain>
    </source>
</reference>
<evidence type="ECO:0008006" key="6">
    <source>
        <dbReference type="Google" id="ProtNLM"/>
    </source>
</evidence>
<dbReference type="InterPro" id="IPR018839">
    <property type="entry name" value="Tscrpt-silencing_Clr2_C"/>
</dbReference>
<evidence type="ECO:0000256" key="1">
    <source>
        <dbReference type="SAM" id="MobiDB-lite"/>
    </source>
</evidence>
<feature type="compositionally biased region" description="Acidic residues" evidence="1">
    <location>
        <begin position="840"/>
        <end position="853"/>
    </location>
</feature>
<feature type="compositionally biased region" description="Acidic residues" evidence="1">
    <location>
        <begin position="801"/>
        <end position="816"/>
    </location>
</feature>
<evidence type="ECO:0000259" key="3">
    <source>
        <dbReference type="Pfam" id="PF16761"/>
    </source>
</evidence>
<feature type="compositionally biased region" description="Basic and acidic residues" evidence="1">
    <location>
        <begin position="925"/>
        <end position="937"/>
    </location>
</feature>
<dbReference type="PANTHER" id="PTHR38046">
    <property type="entry name" value="CRYPTIC LOCI REGULATOR 2"/>
    <property type="match status" value="1"/>
</dbReference>
<keyword evidence="5" id="KW-1185">Reference proteome</keyword>
<feature type="region of interest" description="Disordered" evidence="1">
    <location>
        <begin position="707"/>
        <end position="726"/>
    </location>
</feature>
<dbReference type="PANTHER" id="PTHR38046:SF1">
    <property type="entry name" value="CRYPTIC LOCI REGULATOR 2"/>
    <property type="match status" value="1"/>
</dbReference>
<proteinExistence type="predicted"/>
<feature type="compositionally biased region" description="Acidic residues" evidence="1">
    <location>
        <begin position="914"/>
        <end position="924"/>
    </location>
</feature>
<dbReference type="EMBL" id="JAVRRG010000455">
    <property type="protein sequence ID" value="KAK5069449.1"/>
    <property type="molecule type" value="Genomic_DNA"/>
</dbReference>
<dbReference type="Pfam" id="PF16761">
    <property type="entry name" value="Clr2_transil"/>
    <property type="match status" value="1"/>
</dbReference>
<feature type="domain" description="Cryptic loci regulator 2 N-terminal" evidence="3">
    <location>
        <begin position="74"/>
        <end position="135"/>
    </location>
</feature>
<feature type="compositionally biased region" description="Low complexity" evidence="1">
    <location>
        <begin position="868"/>
        <end position="883"/>
    </location>
</feature>
<dbReference type="Pfam" id="PF10383">
    <property type="entry name" value="Clr2"/>
    <property type="match status" value="1"/>
</dbReference>
<comment type="caution">
    <text evidence="4">The sequence shown here is derived from an EMBL/GenBank/DDBJ whole genome shotgun (WGS) entry which is preliminary data.</text>
</comment>
<gene>
    <name evidence="4" type="ORF">LTR24_010704</name>
</gene>
<evidence type="ECO:0000259" key="2">
    <source>
        <dbReference type="Pfam" id="PF10383"/>
    </source>
</evidence>
<accession>A0ABR0JT21</accession>